<accession>A0A6G9IC92</accession>
<dbReference type="InterPro" id="IPR013088">
    <property type="entry name" value="Znf_NHR/GATA"/>
</dbReference>
<dbReference type="GO" id="GO:0008657">
    <property type="term" value="F:DNA topoisomerase type II (double strand cut, ATP-hydrolyzing) inhibitor activity"/>
    <property type="evidence" value="ECO:0007669"/>
    <property type="project" value="UniProtKB-UniRule"/>
</dbReference>
<organism evidence="4 5">
    <name type="scientific">Zophobihabitans entericus</name>
    <dbReference type="NCBI Taxonomy" id="1635327"/>
    <lineage>
        <taxon>Bacteria</taxon>
        <taxon>Pseudomonadati</taxon>
        <taxon>Pseudomonadota</taxon>
        <taxon>Gammaproteobacteria</taxon>
        <taxon>Orbales</taxon>
        <taxon>Orbaceae</taxon>
        <taxon>Zophobihabitans</taxon>
    </lineage>
</organism>
<dbReference type="InParanoid" id="A0A6G9IC92"/>
<evidence type="ECO:0000256" key="3">
    <source>
        <dbReference type="HAMAP-Rule" id="MF_00649"/>
    </source>
</evidence>
<dbReference type="RefSeq" id="WP_166917030.1">
    <property type="nucleotide sequence ID" value="NZ_CP050253.1"/>
</dbReference>
<dbReference type="PANTHER" id="PTHR36150">
    <property type="entry name" value="DNA GYRASE INHIBITOR YACG"/>
    <property type="match status" value="1"/>
</dbReference>
<evidence type="ECO:0000313" key="4">
    <source>
        <dbReference type="EMBL" id="QIQ21833.1"/>
    </source>
</evidence>
<dbReference type="KEGG" id="orb:IPMB12_09160"/>
<dbReference type="GO" id="GO:0006355">
    <property type="term" value="P:regulation of DNA-templated transcription"/>
    <property type="evidence" value="ECO:0007669"/>
    <property type="project" value="InterPro"/>
</dbReference>
<keyword evidence="5" id="KW-1185">Reference proteome</keyword>
<dbReference type="HAMAP" id="MF_00649">
    <property type="entry name" value="DNA_gyrase_inhibitor_YacG"/>
    <property type="match status" value="1"/>
</dbReference>
<name>A0A6G9IC92_9GAMM</name>
<comment type="similarity">
    <text evidence="3">Belongs to the DNA gyrase inhibitor YacG family.</text>
</comment>
<keyword evidence="1 3" id="KW-0479">Metal-binding</keyword>
<dbReference type="Gene3D" id="3.30.50.10">
    <property type="entry name" value="Erythroid Transcription Factor GATA-1, subunit A"/>
    <property type="match status" value="1"/>
</dbReference>
<dbReference type="SUPFAM" id="SSF57716">
    <property type="entry name" value="Glucocorticoid receptor-like (DNA-binding domain)"/>
    <property type="match status" value="1"/>
</dbReference>
<dbReference type="NCBIfam" id="NF001638">
    <property type="entry name" value="PRK00418.1"/>
    <property type="match status" value="1"/>
</dbReference>
<feature type="binding site" evidence="3">
    <location>
        <position position="14"/>
    </location>
    <ligand>
        <name>Zn(2+)</name>
        <dbReference type="ChEBI" id="CHEBI:29105"/>
    </ligand>
</feature>
<dbReference type="FunCoup" id="A0A6G9IC92">
    <property type="interactions" value="68"/>
</dbReference>
<dbReference type="Pfam" id="PF03884">
    <property type="entry name" value="YacG"/>
    <property type="match status" value="1"/>
</dbReference>
<feature type="binding site" evidence="3">
    <location>
        <position position="30"/>
    </location>
    <ligand>
        <name>Zn(2+)</name>
        <dbReference type="ChEBI" id="CHEBI:29105"/>
    </ligand>
</feature>
<evidence type="ECO:0000256" key="2">
    <source>
        <dbReference type="ARBA" id="ARBA00022833"/>
    </source>
</evidence>
<dbReference type="Proteomes" id="UP000501168">
    <property type="component" value="Chromosome"/>
</dbReference>
<protein>
    <recommendedName>
        <fullName evidence="3">DNA gyrase inhibitor YacG</fullName>
    </recommendedName>
</protein>
<evidence type="ECO:0000256" key="1">
    <source>
        <dbReference type="ARBA" id="ARBA00022723"/>
    </source>
</evidence>
<reference evidence="4 5" key="1">
    <citation type="submission" date="2020-03" db="EMBL/GenBank/DDBJ databases">
        <title>Complete genome sequence of Orbus sp. IPMB12 (BCRC 80908).</title>
        <authorList>
            <person name="Lo W.-S."/>
            <person name="Chang T.-H."/>
            <person name="Kuo C.-H."/>
        </authorList>
    </citation>
    <scope>NUCLEOTIDE SEQUENCE [LARGE SCALE GENOMIC DNA]</scope>
    <source>
        <strain evidence="4 5">IPMB12</strain>
    </source>
</reference>
<comment type="cofactor">
    <cofactor evidence="3">
        <name>Zn(2+)</name>
        <dbReference type="ChEBI" id="CHEBI:29105"/>
    </cofactor>
    <text evidence="3">Binds 1 zinc ion.</text>
</comment>
<dbReference type="InterPro" id="IPR005584">
    <property type="entry name" value="DNA_gyrase_inhibitor_YacG"/>
</dbReference>
<evidence type="ECO:0000313" key="5">
    <source>
        <dbReference type="Proteomes" id="UP000501168"/>
    </source>
</evidence>
<sequence length="74" mass="8722">MSNDEIVYVNCPTCQKRVEWNEKNPFRPFCSKRCQLIDLGDWANEENKIPSNEAVTDSELWSDEILSQIDRDEK</sequence>
<dbReference type="EMBL" id="CP050253">
    <property type="protein sequence ID" value="QIQ21833.1"/>
    <property type="molecule type" value="Genomic_DNA"/>
</dbReference>
<gene>
    <name evidence="3 4" type="primary">yacG</name>
    <name evidence="4" type="ORF">IPMB12_09160</name>
</gene>
<feature type="binding site" evidence="3">
    <location>
        <position position="34"/>
    </location>
    <ligand>
        <name>Zn(2+)</name>
        <dbReference type="ChEBI" id="CHEBI:29105"/>
    </ligand>
</feature>
<dbReference type="PANTHER" id="PTHR36150:SF1">
    <property type="entry name" value="DNA GYRASE INHIBITOR YACG"/>
    <property type="match status" value="1"/>
</dbReference>
<keyword evidence="2 3" id="KW-0862">Zinc</keyword>
<feature type="binding site" evidence="3">
    <location>
        <position position="11"/>
    </location>
    <ligand>
        <name>Zn(2+)</name>
        <dbReference type="ChEBI" id="CHEBI:29105"/>
    </ligand>
</feature>
<proteinExistence type="inferred from homology"/>
<comment type="function">
    <text evidence="3">Inhibits all the catalytic activities of DNA gyrase by preventing its interaction with DNA. Acts by binding directly to the C-terminal domain of GyrB, which probably disrupts DNA binding by the gyrase.</text>
</comment>
<dbReference type="AlphaFoldDB" id="A0A6G9IC92"/>
<dbReference type="GO" id="GO:0008270">
    <property type="term" value="F:zinc ion binding"/>
    <property type="evidence" value="ECO:0007669"/>
    <property type="project" value="UniProtKB-UniRule"/>
</dbReference>
<comment type="subunit">
    <text evidence="3">Interacts with GyrB.</text>
</comment>